<dbReference type="AlphaFoldDB" id="A0A4R6HVX6"/>
<dbReference type="Pfam" id="PF03050">
    <property type="entry name" value="DDE_Tnp_IS66"/>
    <property type="match status" value="1"/>
</dbReference>
<evidence type="ECO:0000259" key="1">
    <source>
        <dbReference type="Pfam" id="PF03050"/>
    </source>
</evidence>
<dbReference type="NCBIfam" id="NF033517">
    <property type="entry name" value="transpos_IS66"/>
    <property type="match status" value="1"/>
</dbReference>
<sequence>MPKPPTELPEGMTQDDVEVIATRSTFRLAQRRASFEVLEYRCPVFKVSKEAPPQATPAPATLFDGSLADVSFIAGLLVDKFCYHLPLYRQHQRLQQAGIQLSRTTLTQQVARAAALLSPIHLAQLEHVLQSQVLAMDETPIKAGRKAKGKMKEAWFWPLYGDHDEISFTFSPSRAKAHIDKVLGEHFEGVLLTDGNASYPCYAEKRPGVTHAECWAHARRHFEKAQGSDEAVEEGLLRIAGLYKTETWIREKGREGPDKLKARTTYSEPQVRAFWQWCDQQLQRDDLEPRHPLRQAAEYALKRQRSLEVFLSDPDVPIDTNHLERGLRCIPMGRRNWLFCWSEVGAEHVGIVQSLLTTCRLQGVDPYTYLVDVLQRVALHPASRVEELTPRRWKALFADAPLRSDIER</sequence>
<evidence type="ECO:0000313" key="4">
    <source>
        <dbReference type="Proteomes" id="UP000295150"/>
    </source>
</evidence>
<dbReference type="InterPro" id="IPR039552">
    <property type="entry name" value="IS66_C"/>
</dbReference>
<dbReference type="EMBL" id="SNWH01000004">
    <property type="protein sequence ID" value="TDO12687.1"/>
    <property type="molecule type" value="Genomic_DNA"/>
</dbReference>
<feature type="domain" description="Transposase IS66 central" evidence="1">
    <location>
        <begin position="66"/>
        <end position="347"/>
    </location>
</feature>
<evidence type="ECO:0000259" key="2">
    <source>
        <dbReference type="Pfam" id="PF13817"/>
    </source>
</evidence>
<dbReference type="InterPro" id="IPR052344">
    <property type="entry name" value="Transposase-related"/>
</dbReference>
<dbReference type="PANTHER" id="PTHR33678:SF1">
    <property type="entry name" value="BLL1576 PROTEIN"/>
    <property type="match status" value="1"/>
</dbReference>
<evidence type="ECO:0000313" key="3">
    <source>
        <dbReference type="EMBL" id="TDO12687.1"/>
    </source>
</evidence>
<keyword evidence="4" id="KW-1185">Reference proteome</keyword>
<dbReference type="InterPro" id="IPR004291">
    <property type="entry name" value="Transposase_IS66_central"/>
</dbReference>
<dbReference type="Pfam" id="PF13817">
    <property type="entry name" value="DDE_Tnp_IS66_C"/>
    <property type="match status" value="1"/>
</dbReference>
<gene>
    <name evidence="3" type="ORF">DFO68_104200</name>
</gene>
<dbReference type="OrthoDB" id="9800877at2"/>
<name>A0A4R6HVX6_9GAMM</name>
<dbReference type="PANTHER" id="PTHR33678">
    <property type="entry name" value="BLL1576 PROTEIN"/>
    <property type="match status" value="1"/>
</dbReference>
<feature type="domain" description="Transposase IS66 C-terminal" evidence="2">
    <location>
        <begin position="354"/>
        <end position="390"/>
    </location>
</feature>
<comment type="caution">
    <text evidence="3">The sequence shown here is derived from an EMBL/GenBank/DDBJ whole genome shotgun (WGS) entry which is preliminary data.</text>
</comment>
<reference evidence="3 4" key="1">
    <citation type="submission" date="2019-03" db="EMBL/GenBank/DDBJ databases">
        <title>Freshwater and sediment microbial communities from various areas in North America, analyzing microbe dynamics in response to fracking.</title>
        <authorList>
            <person name="Lamendella R."/>
        </authorList>
    </citation>
    <scope>NUCLEOTIDE SEQUENCE [LARGE SCALE GENOMIC DNA]</scope>
    <source>
        <strain evidence="3 4">1_TX</strain>
    </source>
</reference>
<dbReference type="Proteomes" id="UP000295150">
    <property type="component" value="Unassembled WGS sequence"/>
</dbReference>
<dbReference type="RefSeq" id="WP_133482627.1">
    <property type="nucleotide sequence ID" value="NZ_SNWH01000004.1"/>
</dbReference>
<protein>
    <submittedName>
        <fullName evidence="3">Transposase</fullName>
    </submittedName>
</protein>
<organism evidence="3 4">
    <name type="scientific">Halomonas ventosae</name>
    <dbReference type="NCBI Taxonomy" id="229007"/>
    <lineage>
        <taxon>Bacteria</taxon>
        <taxon>Pseudomonadati</taxon>
        <taxon>Pseudomonadota</taxon>
        <taxon>Gammaproteobacteria</taxon>
        <taxon>Oceanospirillales</taxon>
        <taxon>Halomonadaceae</taxon>
        <taxon>Halomonas</taxon>
    </lineage>
</organism>
<accession>A0A4R6HVX6</accession>
<proteinExistence type="predicted"/>